<dbReference type="OrthoDB" id="73875at2759"/>
<evidence type="ECO:0000313" key="2">
    <source>
        <dbReference type="Proteomes" id="UP000095284"/>
    </source>
</evidence>
<evidence type="ECO:0000313" key="3">
    <source>
        <dbReference type="Proteomes" id="UP000659654"/>
    </source>
</evidence>
<name>A0A1I7S677_BURXY</name>
<reference evidence="1" key="2">
    <citation type="submission" date="2020-09" db="EMBL/GenBank/DDBJ databases">
        <authorList>
            <person name="Kikuchi T."/>
        </authorList>
    </citation>
    <scope>NUCLEOTIDE SEQUENCE</scope>
    <source>
        <strain evidence="1">Ka4C1</strain>
    </source>
</reference>
<dbReference type="AlphaFoldDB" id="A0A1I7S677"/>
<dbReference type="WBParaSite" id="BXY_0851300.1">
    <property type="protein sequence ID" value="BXY_0851300.1"/>
    <property type="gene ID" value="BXY_0851300"/>
</dbReference>
<proteinExistence type="predicted"/>
<dbReference type="InterPro" id="IPR017853">
    <property type="entry name" value="GH"/>
</dbReference>
<keyword evidence="3" id="KW-1185">Reference proteome</keyword>
<dbReference type="EMBL" id="CAJFCV020000001">
    <property type="protein sequence ID" value="CAG9081087.1"/>
    <property type="molecule type" value="Genomic_DNA"/>
</dbReference>
<evidence type="ECO:0000313" key="1">
    <source>
        <dbReference type="EMBL" id="CAD5208336.1"/>
    </source>
</evidence>
<accession>A0A1I7S677</accession>
<dbReference type="SMR" id="A0A1I7S677"/>
<protein>
    <submittedName>
        <fullName evidence="1">(pine wood nematode) hypothetical protein</fullName>
    </submittedName>
</protein>
<dbReference type="Proteomes" id="UP000095284">
    <property type="component" value="Unplaced"/>
</dbReference>
<reference evidence="4" key="1">
    <citation type="submission" date="2016-11" db="UniProtKB">
        <authorList>
            <consortium name="WormBaseParasite"/>
        </authorList>
    </citation>
    <scope>IDENTIFICATION</scope>
</reference>
<dbReference type="EMBL" id="CAJFDI010000001">
    <property type="protein sequence ID" value="CAD5208336.1"/>
    <property type="molecule type" value="Genomic_DNA"/>
</dbReference>
<sequence length="347" mass="39645">MSWIRRLGCSHAVIGPITINSELDIHLDDQYLKYNWKVAGRMTRGLKSRSGTVKTLLYLDFALGNFTSTEDLDFAKLEKKLSAVFNFNGFVLKIPEEDFVDDFLNFVKKLKSFFVGFQIDVEITSMTSMKSLFGMEEVFDNFYVNVDKEIPFRNSSIFDEYRLVDPLFPNSEILSNETISGLVNKVASLIEPHRLIVGLSSLARGIIANNETNFDRGQDWLLEKNMTLKQYESTDGRFSLQEICEPLILVPIKEDESTMTNYFLDRNQNWFSLNAPYSTVTYSKLRWIIGEGVAGIGISDLTADDPNSDCRYGKFPLLRFLSSNFDCKFTARSQVKRSVCGKFLPIL</sequence>
<dbReference type="SUPFAM" id="SSF51445">
    <property type="entry name" value="(Trans)glycosidases"/>
    <property type="match status" value="1"/>
</dbReference>
<organism evidence="2 4">
    <name type="scientific">Bursaphelenchus xylophilus</name>
    <name type="common">Pinewood nematode worm</name>
    <name type="synonym">Aphelenchoides xylophilus</name>
    <dbReference type="NCBI Taxonomy" id="6326"/>
    <lineage>
        <taxon>Eukaryota</taxon>
        <taxon>Metazoa</taxon>
        <taxon>Ecdysozoa</taxon>
        <taxon>Nematoda</taxon>
        <taxon>Chromadorea</taxon>
        <taxon>Rhabditida</taxon>
        <taxon>Tylenchina</taxon>
        <taxon>Tylenchomorpha</taxon>
        <taxon>Aphelenchoidea</taxon>
        <taxon>Aphelenchoididae</taxon>
        <taxon>Bursaphelenchus</taxon>
    </lineage>
</organism>
<evidence type="ECO:0000313" key="4">
    <source>
        <dbReference type="WBParaSite" id="BXY_0851300.1"/>
    </source>
</evidence>
<gene>
    <name evidence="1" type="ORF">BXYJ_LOCUS572</name>
</gene>
<dbReference type="Proteomes" id="UP000582659">
    <property type="component" value="Unassembled WGS sequence"/>
</dbReference>
<dbReference type="Proteomes" id="UP000659654">
    <property type="component" value="Unassembled WGS sequence"/>
</dbReference>